<dbReference type="RefSeq" id="XP_005718024.1">
    <property type="nucleotide sequence ID" value="XM_005717967.1"/>
</dbReference>
<name>R7QL86_CHOCR</name>
<evidence type="ECO:0000313" key="3">
    <source>
        <dbReference type="Proteomes" id="UP000012073"/>
    </source>
</evidence>
<keyword evidence="3" id="KW-1185">Reference proteome</keyword>
<sequence length="160" mass="17769">MPDSPPVSHPATSSDSVHAAPLAEASDCPWELTSAQLEQTLANVALLHPPDAVVERLWKREVDAAMQRATERKLVLRQHLKDEALHNPPEGVSRAKLVSRREAKVTWEFRLMQIDELKEHVKTLVKRNALLSAASVRMRERMKEFERGGGEGVKAAGPGD</sequence>
<gene>
    <name evidence="2" type="ORF">CHC_T00006335001</name>
</gene>
<dbReference type="AlphaFoldDB" id="R7QL86"/>
<dbReference type="GeneID" id="17325748"/>
<dbReference type="EMBL" id="HG001898">
    <property type="protein sequence ID" value="CDF38155.1"/>
    <property type="molecule type" value="Genomic_DNA"/>
</dbReference>
<organism evidence="2 3">
    <name type="scientific">Chondrus crispus</name>
    <name type="common">Carrageen Irish moss</name>
    <name type="synonym">Polymorpha crispa</name>
    <dbReference type="NCBI Taxonomy" id="2769"/>
    <lineage>
        <taxon>Eukaryota</taxon>
        <taxon>Rhodophyta</taxon>
        <taxon>Florideophyceae</taxon>
        <taxon>Rhodymeniophycidae</taxon>
        <taxon>Gigartinales</taxon>
        <taxon>Gigartinaceae</taxon>
        <taxon>Chondrus</taxon>
    </lineage>
</organism>
<feature type="region of interest" description="Disordered" evidence="1">
    <location>
        <begin position="1"/>
        <end position="22"/>
    </location>
</feature>
<dbReference type="Proteomes" id="UP000012073">
    <property type="component" value="Unassembled WGS sequence"/>
</dbReference>
<reference evidence="3" key="1">
    <citation type="journal article" date="2013" name="Proc. Natl. Acad. Sci. U.S.A.">
        <title>Genome structure and metabolic features in the red seaweed Chondrus crispus shed light on evolution of the Archaeplastida.</title>
        <authorList>
            <person name="Collen J."/>
            <person name="Porcel B."/>
            <person name="Carre W."/>
            <person name="Ball S.G."/>
            <person name="Chaparro C."/>
            <person name="Tonon T."/>
            <person name="Barbeyron T."/>
            <person name="Michel G."/>
            <person name="Noel B."/>
            <person name="Valentin K."/>
            <person name="Elias M."/>
            <person name="Artiguenave F."/>
            <person name="Arun A."/>
            <person name="Aury J.M."/>
            <person name="Barbosa-Neto J.F."/>
            <person name="Bothwell J.H."/>
            <person name="Bouget F.Y."/>
            <person name="Brillet L."/>
            <person name="Cabello-Hurtado F."/>
            <person name="Capella-Gutierrez S."/>
            <person name="Charrier B."/>
            <person name="Cladiere L."/>
            <person name="Cock J.M."/>
            <person name="Coelho S.M."/>
            <person name="Colleoni C."/>
            <person name="Czjzek M."/>
            <person name="Da Silva C."/>
            <person name="Delage L."/>
            <person name="Denoeud F."/>
            <person name="Deschamps P."/>
            <person name="Dittami S.M."/>
            <person name="Gabaldon T."/>
            <person name="Gachon C.M."/>
            <person name="Groisillier A."/>
            <person name="Herve C."/>
            <person name="Jabbari K."/>
            <person name="Katinka M."/>
            <person name="Kloareg B."/>
            <person name="Kowalczyk N."/>
            <person name="Labadie K."/>
            <person name="Leblanc C."/>
            <person name="Lopez P.J."/>
            <person name="McLachlan D.H."/>
            <person name="Meslet-Cladiere L."/>
            <person name="Moustafa A."/>
            <person name="Nehr Z."/>
            <person name="Nyvall Collen P."/>
            <person name="Panaud O."/>
            <person name="Partensky F."/>
            <person name="Poulain J."/>
            <person name="Rensing S.A."/>
            <person name="Rousvoal S."/>
            <person name="Samson G."/>
            <person name="Symeonidi A."/>
            <person name="Weissenbach J."/>
            <person name="Zambounis A."/>
            <person name="Wincker P."/>
            <person name="Boyen C."/>
        </authorList>
    </citation>
    <scope>NUCLEOTIDE SEQUENCE [LARGE SCALE GENOMIC DNA]</scope>
    <source>
        <strain evidence="3">cv. Stackhouse</strain>
    </source>
</reference>
<dbReference type="Gramene" id="CDF38155">
    <property type="protein sequence ID" value="CDF38155"/>
    <property type="gene ID" value="CHC_T00006335001"/>
</dbReference>
<proteinExistence type="predicted"/>
<dbReference type="KEGG" id="ccp:CHC_T00006335001"/>
<protein>
    <submittedName>
        <fullName evidence="2">Uncharacterized protein</fullName>
    </submittedName>
</protein>
<evidence type="ECO:0000256" key="1">
    <source>
        <dbReference type="SAM" id="MobiDB-lite"/>
    </source>
</evidence>
<evidence type="ECO:0000313" key="2">
    <source>
        <dbReference type="EMBL" id="CDF38155.1"/>
    </source>
</evidence>
<accession>R7QL86</accession>